<keyword evidence="3" id="KW-0223">Dioxygenase</keyword>
<reference evidence="3 4" key="1">
    <citation type="submission" date="2024-02" db="EMBL/GenBank/DDBJ databases">
        <authorList>
            <person name="Chen Y."/>
            <person name="Shah S."/>
            <person name="Dougan E. K."/>
            <person name="Thang M."/>
            <person name="Chan C."/>
        </authorList>
    </citation>
    <scope>NUCLEOTIDE SEQUENCE [LARGE SCALE GENOMIC DNA]</scope>
</reference>
<dbReference type="EMBL" id="CAXAMM010031779">
    <property type="protein sequence ID" value="CAK9068658.1"/>
    <property type="molecule type" value="Genomic_DNA"/>
</dbReference>
<keyword evidence="2" id="KW-0472">Membrane</keyword>
<comment type="caution">
    <text evidence="3">The sequence shown here is derived from an EMBL/GenBank/DDBJ whole genome shotgun (WGS) entry which is preliminary data.</text>
</comment>
<feature type="transmembrane region" description="Helical" evidence="2">
    <location>
        <begin position="484"/>
        <end position="502"/>
    </location>
</feature>
<feature type="transmembrane region" description="Helical" evidence="2">
    <location>
        <begin position="280"/>
        <end position="301"/>
    </location>
</feature>
<dbReference type="Gene3D" id="2.60.120.920">
    <property type="match status" value="1"/>
</dbReference>
<feature type="region of interest" description="Disordered" evidence="1">
    <location>
        <begin position="574"/>
        <end position="617"/>
    </location>
</feature>
<feature type="compositionally biased region" description="Acidic residues" evidence="1">
    <location>
        <begin position="1"/>
        <end position="12"/>
    </location>
</feature>
<dbReference type="SUPFAM" id="SSF52200">
    <property type="entry name" value="Toll/Interleukin receptor TIR domain"/>
    <property type="match status" value="1"/>
</dbReference>
<gene>
    <name evidence="3" type="ORF">SCF082_LOCUS34530</name>
</gene>
<dbReference type="Gene3D" id="3.40.50.10140">
    <property type="entry name" value="Toll/interleukin-1 receptor homology (TIR) domain"/>
    <property type="match status" value="1"/>
</dbReference>
<proteinExistence type="predicted"/>
<keyword evidence="3" id="KW-0560">Oxidoreductase</keyword>
<feature type="transmembrane region" description="Helical" evidence="2">
    <location>
        <begin position="416"/>
        <end position="440"/>
    </location>
</feature>
<feature type="transmembrane region" description="Helical" evidence="2">
    <location>
        <begin position="452"/>
        <end position="472"/>
    </location>
</feature>
<organism evidence="3 4">
    <name type="scientific">Durusdinium trenchii</name>
    <dbReference type="NCBI Taxonomy" id="1381693"/>
    <lineage>
        <taxon>Eukaryota</taxon>
        <taxon>Sar</taxon>
        <taxon>Alveolata</taxon>
        <taxon>Dinophyceae</taxon>
        <taxon>Suessiales</taxon>
        <taxon>Symbiodiniaceae</taxon>
        <taxon>Durusdinium</taxon>
    </lineage>
</organism>
<keyword evidence="2" id="KW-0812">Transmembrane</keyword>
<dbReference type="Proteomes" id="UP001642464">
    <property type="component" value="Unassembled WGS sequence"/>
</dbReference>
<feature type="transmembrane region" description="Helical" evidence="2">
    <location>
        <begin position="123"/>
        <end position="144"/>
    </location>
</feature>
<evidence type="ECO:0000313" key="4">
    <source>
        <dbReference type="Proteomes" id="UP001642464"/>
    </source>
</evidence>
<dbReference type="InterPro" id="IPR036047">
    <property type="entry name" value="F-box-like_dom_sf"/>
</dbReference>
<feature type="region of interest" description="Disordered" evidence="1">
    <location>
        <begin position="1"/>
        <end position="39"/>
    </location>
</feature>
<dbReference type="SUPFAM" id="SSF81383">
    <property type="entry name" value="F-box domain"/>
    <property type="match status" value="1"/>
</dbReference>
<evidence type="ECO:0000256" key="1">
    <source>
        <dbReference type="SAM" id="MobiDB-lite"/>
    </source>
</evidence>
<dbReference type="GO" id="GO:0051213">
    <property type="term" value="F:dioxygenase activity"/>
    <property type="evidence" value="ECO:0007669"/>
    <property type="project" value="UniProtKB-KW"/>
</dbReference>
<sequence length="990" mass="111690">MEEDSKDNEENPEAAVALEWPEDDPPEKPVVGVESSHSSHDQESNFEILTEWLAKMELTNAVWLRATPVHRVLAYAGRPLRRNTKVEFNCHTVKEIKAFISHSWHASPWSKIVALLIFYNWKAALLVGYLVGVLSATCFAFDWLPGFTRQPRFGEPVLQGLWSLGLGLLGSLIVFVLRRPSEMVFLDILCIDQKNSHAKMQGVLNIGGCLRHSKNLLVIWDETYCQRLWCMFELAAFLKTHEEHHVLVRPVALSYLVVGSLVLNTLVWSASPLLPYDAPYTLYVILLGLMVYTWFVSHMWLSYSDSSENALRELKKFRLADAKCLCCSLNHMTPKGQKILTCDRELISTCVEQWFGSVEEFEKSVQNHVLRALSRGLGGIFIPYPLMLLQVLPFTLTNMDFTAARLRGQAYSDGASSAMICVFGTLVCTPMGYAVLYLAIQYTRGCRRMLRTLLVCVMFGLQQLFVQLSLQMCVDFAGQLTGKSLWAGMQFVPTLLLWWWALRVGGRTTRVVTVANLKNFIATSREKMKAITGPLVEQFGPSLTQMQLVALEATASELGLRSARRHTIEGPSMLVSFQEIPEEEERRPSVTKPEEKESSATDEAAAPAEAPENRETSQASLIERVFEAYATGHYRGQRTFLRFSDLKDFAEDIKELMPDVHKSFHHFTGLLEFYYDDTQQLQSDMGLHGAKGLTLRYFQVFVQKEVLPGELPEEVWTEVMRLALDVPELAAFSRVSMGFHKVVSSPDVWCQRVVRLPPSCLENFAPQLDRWLAAWTNAKKLVLPRSNQLLEQVNQRAPHLPIEVSWRFDRHLKGEGVEVLRHGQAVRRVAEEELVVLGDAALPCDDRWPYLEVHLDECGEGIGDMINDFGFGVTASVPEEIDELGSVADEVPRSWVVDFTQSMVCLSVNNREASQGKNLSAAALREGCRVGLLVKPNAFEIYIDGVHRDTLTVRPEDCVPVNSGLYPVLDLYGRTIEISKTDAEEPVKCY</sequence>
<evidence type="ECO:0000313" key="3">
    <source>
        <dbReference type="EMBL" id="CAK9068658.1"/>
    </source>
</evidence>
<accession>A0ABP0NZ70</accession>
<name>A0ABP0NZ70_9DINO</name>
<feature type="compositionally biased region" description="Basic and acidic residues" evidence="1">
    <location>
        <begin position="584"/>
        <end position="599"/>
    </location>
</feature>
<dbReference type="InterPro" id="IPR035897">
    <property type="entry name" value="Toll_tir_struct_dom_sf"/>
</dbReference>
<keyword evidence="4" id="KW-1185">Reference proteome</keyword>
<dbReference type="InterPro" id="IPR043136">
    <property type="entry name" value="B30.2/SPRY_sf"/>
</dbReference>
<evidence type="ECO:0000256" key="2">
    <source>
        <dbReference type="SAM" id="Phobius"/>
    </source>
</evidence>
<feature type="transmembrane region" description="Helical" evidence="2">
    <location>
        <begin position="246"/>
        <end position="268"/>
    </location>
</feature>
<keyword evidence="2" id="KW-1133">Transmembrane helix</keyword>
<feature type="transmembrane region" description="Helical" evidence="2">
    <location>
        <begin position="156"/>
        <end position="177"/>
    </location>
</feature>
<protein>
    <submittedName>
        <fullName evidence="3">Alpha-ketoglutarate-dependent taurine dioxygenase</fullName>
    </submittedName>
</protein>
<feature type="transmembrane region" description="Helical" evidence="2">
    <location>
        <begin position="376"/>
        <end position="396"/>
    </location>
</feature>